<keyword evidence="3 5" id="KW-1133">Transmembrane helix</keyword>
<reference evidence="7" key="1">
    <citation type="journal article" date="2019" name="Int. J. Syst. Evol. Microbiol.">
        <title>The Global Catalogue of Microorganisms (GCM) 10K type strain sequencing project: providing services to taxonomists for standard genome sequencing and annotation.</title>
        <authorList>
            <consortium name="The Broad Institute Genomics Platform"/>
            <consortium name="The Broad Institute Genome Sequencing Center for Infectious Disease"/>
            <person name="Wu L."/>
            <person name="Ma J."/>
        </authorList>
    </citation>
    <scope>NUCLEOTIDE SEQUENCE [LARGE SCALE GENOMIC DNA]</scope>
    <source>
        <strain evidence="7">CGMCC 1.10106</strain>
    </source>
</reference>
<dbReference type="PANTHER" id="PTHR36917">
    <property type="entry name" value="INTRACELLULAR SEPTATION PROTEIN A-RELATED"/>
    <property type="match status" value="1"/>
</dbReference>
<proteinExistence type="inferred from homology"/>
<name>A0ABQ1GAF8_9SPHN</name>
<evidence type="ECO:0000256" key="2">
    <source>
        <dbReference type="ARBA" id="ARBA00022692"/>
    </source>
</evidence>
<evidence type="ECO:0000256" key="5">
    <source>
        <dbReference type="HAMAP-Rule" id="MF_00189"/>
    </source>
</evidence>
<evidence type="ECO:0000313" key="6">
    <source>
        <dbReference type="EMBL" id="GGA39876.1"/>
    </source>
</evidence>
<evidence type="ECO:0000256" key="1">
    <source>
        <dbReference type="ARBA" id="ARBA00022475"/>
    </source>
</evidence>
<sequence>MSISPSARPPLGAGQRLAIDIGPIAIFFLVNYLTPGLDLVKLLAGTAAFMIASIAAMIYSLIRTGRISPMLWLTGTLVLVFGGLTLYFHNKDFIQIKPTVIYAMLSAILVFGLATGRPFLSLFLEAAYPGLSDAGWRRLTINWAVFFAFLAVLNEIVRHEFSYGFWLGFKLWGVIPLTVLFAFANIPMLMKYGFSVQDDDVPIPPEG</sequence>
<keyword evidence="4 5" id="KW-0472">Membrane</keyword>
<accession>A0ABQ1GAF8</accession>
<dbReference type="RefSeq" id="WP_188445538.1">
    <property type="nucleotide sequence ID" value="NZ_BMDW01000003.1"/>
</dbReference>
<evidence type="ECO:0000313" key="7">
    <source>
        <dbReference type="Proteomes" id="UP000618591"/>
    </source>
</evidence>
<dbReference type="PANTHER" id="PTHR36917:SF1">
    <property type="entry name" value="INNER MEMBRANE-SPANNING PROTEIN YCIB"/>
    <property type="match status" value="1"/>
</dbReference>
<evidence type="ECO:0000256" key="4">
    <source>
        <dbReference type="ARBA" id="ARBA00023136"/>
    </source>
</evidence>
<feature type="transmembrane region" description="Helical" evidence="5">
    <location>
        <begin position="139"/>
        <end position="157"/>
    </location>
</feature>
<comment type="function">
    <text evidence="5">Plays a role in cell envelope biogenesis, maintenance of cell envelope integrity and membrane homeostasis.</text>
</comment>
<protein>
    <recommendedName>
        <fullName evidence="5">Inner membrane-spanning protein YciB</fullName>
    </recommendedName>
</protein>
<feature type="transmembrane region" description="Helical" evidence="5">
    <location>
        <begin position="40"/>
        <end position="62"/>
    </location>
</feature>
<organism evidence="6 7">
    <name type="scientific">Sphingomonas psychrolutea</name>
    <dbReference type="NCBI Taxonomy" id="1259676"/>
    <lineage>
        <taxon>Bacteria</taxon>
        <taxon>Pseudomonadati</taxon>
        <taxon>Pseudomonadota</taxon>
        <taxon>Alphaproteobacteria</taxon>
        <taxon>Sphingomonadales</taxon>
        <taxon>Sphingomonadaceae</taxon>
        <taxon>Sphingomonas</taxon>
    </lineage>
</organism>
<comment type="subcellular location">
    <subcellularLocation>
        <location evidence="5">Cell inner membrane</location>
        <topology evidence="5">Multi-pass membrane protein</topology>
    </subcellularLocation>
</comment>
<feature type="transmembrane region" description="Helical" evidence="5">
    <location>
        <begin position="163"/>
        <end position="184"/>
    </location>
</feature>
<keyword evidence="5" id="KW-0997">Cell inner membrane</keyword>
<keyword evidence="2 5" id="KW-0812">Transmembrane</keyword>
<dbReference type="HAMAP" id="MF_00189">
    <property type="entry name" value="YciB"/>
    <property type="match status" value="1"/>
</dbReference>
<dbReference type="Proteomes" id="UP000618591">
    <property type="component" value="Unassembled WGS sequence"/>
</dbReference>
<keyword evidence="1 5" id="KW-1003">Cell membrane</keyword>
<feature type="transmembrane region" description="Helical" evidence="5">
    <location>
        <begin position="100"/>
        <end position="127"/>
    </location>
</feature>
<dbReference type="Pfam" id="PF04279">
    <property type="entry name" value="IspA"/>
    <property type="match status" value="1"/>
</dbReference>
<evidence type="ECO:0000256" key="3">
    <source>
        <dbReference type="ARBA" id="ARBA00022989"/>
    </source>
</evidence>
<feature type="transmembrane region" description="Helical" evidence="5">
    <location>
        <begin position="69"/>
        <end position="88"/>
    </location>
</feature>
<dbReference type="EMBL" id="BMDW01000003">
    <property type="protein sequence ID" value="GGA39876.1"/>
    <property type="molecule type" value="Genomic_DNA"/>
</dbReference>
<dbReference type="InterPro" id="IPR006008">
    <property type="entry name" value="YciB"/>
</dbReference>
<feature type="transmembrane region" description="Helical" evidence="5">
    <location>
        <begin position="17"/>
        <end position="34"/>
    </location>
</feature>
<comment type="similarity">
    <text evidence="5">Belongs to the YciB family.</text>
</comment>
<comment type="caution">
    <text evidence="6">The sequence shown here is derived from an EMBL/GenBank/DDBJ whole genome shotgun (WGS) entry which is preliminary data.</text>
</comment>
<gene>
    <name evidence="5" type="primary">yciB</name>
    <name evidence="6" type="ORF">GCM10011395_07680</name>
</gene>
<keyword evidence="7" id="KW-1185">Reference proteome</keyword>